<evidence type="ECO:0000259" key="5">
    <source>
        <dbReference type="Pfam" id="PF17863"/>
    </source>
</evidence>
<dbReference type="AlphaFoldDB" id="A0A0S2THJ2"/>
<accession>A0A0S2THJ2</accession>
<dbReference type="InterPro" id="IPR050764">
    <property type="entry name" value="CbbQ/NirQ/NorQ/GpvN"/>
</dbReference>
<dbReference type="FunFam" id="3.40.50.300:FF:000640">
    <property type="entry name" value="MoxR family ATPase"/>
    <property type="match status" value="1"/>
</dbReference>
<dbReference type="KEGG" id="tee:Tel_16590"/>
<evidence type="ECO:0000259" key="4">
    <source>
        <dbReference type="Pfam" id="PF07726"/>
    </source>
</evidence>
<keyword evidence="2" id="KW-0067">ATP-binding</keyword>
<feature type="domain" description="ChlI/MoxR AAA lid" evidence="5">
    <location>
        <begin position="255"/>
        <end position="322"/>
    </location>
</feature>
<dbReference type="EMBL" id="CP013099">
    <property type="protein sequence ID" value="ALP54638.1"/>
    <property type="molecule type" value="Genomic_DNA"/>
</dbReference>
<dbReference type="InterPro" id="IPR041628">
    <property type="entry name" value="ChlI/MoxR_AAA_lid"/>
</dbReference>
<keyword evidence="1" id="KW-0547">Nucleotide-binding</keyword>
<evidence type="ECO:0000313" key="6">
    <source>
        <dbReference type="EMBL" id="ALP54638.1"/>
    </source>
</evidence>
<sequence length="330" mass="36428">MNQQTLPETDANLNSKLATLRRHIQHTIVGQGSLIERLLIGLLADGHLLLEGLPGLAKTTAVHTLADGMALSFRRIQFTPDLIPGDITGTEIFLSQAGEFKFIEGPIFNEIILADEINRAPPKVQSALLEAMQERQVTVAGMTRTLPAVFQVIATQNPLEQEGTYPLPEAQLDRFLMKVELDYPQQDDELEILKRETERLQHGGRESGLAVLSPDEIIAARDQVNAIYMDEMLARYCVTLVNATRNPGAWIAEAKEWLAYGASPRATLALARCARALAYLRQRDFVEPADIVDLADDVLGHRIGLSFAARAEGITARQIIQQLVDIVPIP</sequence>
<gene>
    <name evidence="6" type="ORF">Tel_16590</name>
</gene>
<dbReference type="GO" id="GO:0016887">
    <property type="term" value="F:ATP hydrolysis activity"/>
    <property type="evidence" value="ECO:0007669"/>
    <property type="project" value="InterPro"/>
</dbReference>
<dbReference type="Proteomes" id="UP000055136">
    <property type="component" value="Chromosome"/>
</dbReference>
<comment type="similarity">
    <text evidence="3">Belongs to the MoxR family.</text>
</comment>
<reference evidence="6" key="1">
    <citation type="submission" date="2015-10" db="EMBL/GenBank/DDBJ databases">
        <title>Description of Candidatus Tenderia electrophaga gen. nov, sp. nov., an Uncultivated Electroautotroph from a Biocathode Enrichment.</title>
        <authorList>
            <person name="Eddie B.J."/>
            <person name="Malanoski A.P."/>
            <person name="Wang Z."/>
            <person name="Hall R.J."/>
            <person name="Oh S.D."/>
            <person name="Heiner C."/>
            <person name="Lin B."/>
            <person name="Strycharz-Glaven S.M."/>
        </authorList>
    </citation>
    <scope>NUCLEOTIDE SEQUENCE [LARGE SCALE GENOMIC DNA]</scope>
    <source>
        <strain evidence="6">NRL1</strain>
    </source>
</reference>
<dbReference type="CDD" id="cd00009">
    <property type="entry name" value="AAA"/>
    <property type="match status" value="1"/>
</dbReference>
<feature type="domain" description="ATPase AAA-3" evidence="4">
    <location>
        <begin position="47"/>
        <end position="177"/>
    </location>
</feature>
<dbReference type="PANTHER" id="PTHR42759">
    <property type="entry name" value="MOXR FAMILY PROTEIN"/>
    <property type="match status" value="1"/>
</dbReference>
<dbReference type="Pfam" id="PF07726">
    <property type="entry name" value="AAA_3"/>
    <property type="match status" value="1"/>
</dbReference>
<dbReference type="Pfam" id="PF17863">
    <property type="entry name" value="AAA_lid_2"/>
    <property type="match status" value="1"/>
</dbReference>
<evidence type="ECO:0000256" key="3">
    <source>
        <dbReference type="ARBA" id="ARBA00061607"/>
    </source>
</evidence>
<keyword evidence="7" id="KW-1185">Reference proteome</keyword>
<dbReference type="PIRSF" id="PIRSF002849">
    <property type="entry name" value="AAA_ATPase_chaperone_MoxR_prd"/>
    <property type="match status" value="1"/>
</dbReference>
<dbReference type="PANTHER" id="PTHR42759:SF1">
    <property type="entry name" value="MAGNESIUM-CHELATASE SUBUNIT CHLD"/>
    <property type="match status" value="1"/>
</dbReference>
<dbReference type="STRING" id="1748243.Tel_16590"/>
<dbReference type="InterPro" id="IPR011703">
    <property type="entry name" value="ATPase_AAA-3"/>
</dbReference>
<organism evidence="6 7">
    <name type="scientific">Candidatus Tenderia electrophaga</name>
    <dbReference type="NCBI Taxonomy" id="1748243"/>
    <lineage>
        <taxon>Bacteria</taxon>
        <taxon>Pseudomonadati</taxon>
        <taxon>Pseudomonadota</taxon>
        <taxon>Gammaproteobacteria</taxon>
        <taxon>Candidatus Tenderiales</taxon>
        <taxon>Candidatus Tenderiaceae</taxon>
        <taxon>Candidatus Tenderia</taxon>
    </lineage>
</organism>
<dbReference type="Gene3D" id="3.40.50.300">
    <property type="entry name" value="P-loop containing nucleotide triphosphate hydrolases"/>
    <property type="match status" value="1"/>
</dbReference>
<dbReference type="SUPFAM" id="SSF52540">
    <property type="entry name" value="P-loop containing nucleoside triphosphate hydrolases"/>
    <property type="match status" value="1"/>
</dbReference>
<dbReference type="GO" id="GO:0005524">
    <property type="term" value="F:ATP binding"/>
    <property type="evidence" value="ECO:0007669"/>
    <property type="project" value="UniProtKB-KW"/>
</dbReference>
<dbReference type="Gene3D" id="1.10.8.80">
    <property type="entry name" value="Magnesium chelatase subunit I, C-Terminal domain"/>
    <property type="match status" value="1"/>
</dbReference>
<name>A0A0S2THJ2_9GAMM</name>
<proteinExistence type="inferred from homology"/>
<evidence type="ECO:0000256" key="1">
    <source>
        <dbReference type="ARBA" id="ARBA00022741"/>
    </source>
</evidence>
<protein>
    <submittedName>
        <fullName evidence="6">AAA family ATPase</fullName>
    </submittedName>
</protein>
<evidence type="ECO:0000313" key="7">
    <source>
        <dbReference type="Proteomes" id="UP000055136"/>
    </source>
</evidence>
<evidence type="ECO:0000256" key="2">
    <source>
        <dbReference type="ARBA" id="ARBA00022840"/>
    </source>
</evidence>
<dbReference type="InterPro" id="IPR027417">
    <property type="entry name" value="P-loop_NTPase"/>
</dbReference>